<name>S7Q1G2_GLOTA</name>
<evidence type="ECO:0000313" key="10">
    <source>
        <dbReference type="EMBL" id="EPQ53806.1"/>
    </source>
</evidence>
<evidence type="ECO:0000256" key="1">
    <source>
        <dbReference type="ARBA" id="ARBA00004141"/>
    </source>
</evidence>
<organism evidence="10 11">
    <name type="scientific">Gloeophyllum trabeum (strain ATCC 11539 / FP-39264 / Madison 617)</name>
    <name type="common">Brown rot fungus</name>
    <dbReference type="NCBI Taxonomy" id="670483"/>
    <lineage>
        <taxon>Eukaryota</taxon>
        <taxon>Fungi</taxon>
        <taxon>Dikarya</taxon>
        <taxon>Basidiomycota</taxon>
        <taxon>Agaricomycotina</taxon>
        <taxon>Agaricomycetes</taxon>
        <taxon>Gloeophyllales</taxon>
        <taxon>Gloeophyllaceae</taxon>
        <taxon>Gloeophyllum</taxon>
    </lineage>
</organism>
<keyword evidence="11" id="KW-1185">Reference proteome</keyword>
<comment type="subcellular location">
    <subcellularLocation>
        <location evidence="1">Membrane</location>
        <topology evidence="1">Multi-pass membrane protein</topology>
    </subcellularLocation>
</comment>
<feature type="transmembrane region" description="Helical" evidence="8">
    <location>
        <begin position="294"/>
        <end position="314"/>
    </location>
</feature>
<dbReference type="AlphaFoldDB" id="S7Q1G2"/>
<feature type="transmembrane region" description="Helical" evidence="8">
    <location>
        <begin position="348"/>
        <end position="368"/>
    </location>
</feature>
<dbReference type="Gene3D" id="1.20.1250.20">
    <property type="entry name" value="MFS general substrate transporter like domains"/>
    <property type="match status" value="1"/>
</dbReference>
<evidence type="ECO:0000256" key="7">
    <source>
        <dbReference type="ARBA" id="ARBA00049119"/>
    </source>
</evidence>
<comment type="catalytic activity">
    <reaction evidence="7">
        <text>myo-inositol(out) + H(+)(out) = myo-inositol(in) + H(+)(in)</text>
        <dbReference type="Rhea" id="RHEA:60364"/>
        <dbReference type="ChEBI" id="CHEBI:15378"/>
        <dbReference type="ChEBI" id="CHEBI:17268"/>
    </reaction>
</comment>
<evidence type="ECO:0000256" key="4">
    <source>
        <dbReference type="ARBA" id="ARBA00022692"/>
    </source>
</evidence>
<evidence type="ECO:0000256" key="8">
    <source>
        <dbReference type="SAM" id="Phobius"/>
    </source>
</evidence>
<feature type="transmembrane region" description="Helical" evidence="8">
    <location>
        <begin position="66"/>
        <end position="89"/>
    </location>
</feature>
<keyword evidence="5 8" id="KW-1133">Transmembrane helix</keyword>
<protein>
    <submittedName>
        <fullName evidence="10">Sugar transporter</fullName>
    </submittedName>
</protein>
<feature type="transmembrane region" description="Helical" evidence="8">
    <location>
        <begin position="320"/>
        <end position="341"/>
    </location>
</feature>
<reference evidence="10 11" key="1">
    <citation type="journal article" date="2012" name="Science">
        <title>The Paleozoic origin of enzymatic lignin decomposition reconstructed from 31 fungal genomes.</title>
        <authorList>
            <person name="Floudas D."/>
            <person name="Binder M."/>
            <person name="Riley R."/>
            <person name="Barry K."/>
            <person name="Blanchette R.A."/>
            <person name="Henrissat B."/>
            <person name="Martinez A.T."/>
            <person name="Otillar R."/>
            <person name="Spatafora J.W."/>
            <person name="Yadav J.S."/>
            <person name="Aerts A."/>
            <person name="Benoit I."/>
            <person name="Boyd A."/>
            <person name="Carlson A."/>
            <person name="Copeland A."/>
            <person name="Coutinho P.M."/>
            <person name="de Vries R.P."/>
            <person name="Ferreira P."/>
            <person name="Findley K."/>
            <person name="Foster B."/>
            <person name="Gaskell J."/>
            <person name="Glotzer D."/>
            <person name="Gorecki P."/>
            <person name="Heitman J."/>
            <person name="Hesse C."/>
            <person name="Hori C."/>
            <person name="Igarashi K."/>
            <person name="Jurgens J.A."/>
            <person name="Kallen N."/>
            <person name="Kersten P."/>
            <person name="Kohler A."/>
            <person name="Kuees U."/>
            <person name="Kumar T.K.A."/>
            <person name="Kuo A."/>
            <person name="LaButti K."/>
            <person name="Larrondo L.F."/>
            <person name="Lindquist E."/>
            <person name="Ling A."/>
            <person name="Lombard V."/>
            <person name="Lucas S."/>
            <person name="Lundell T."/>
            <person name="Martin R."/>
            <person name="McLaughlin D.J."/>
            <person name="Morgenstern I."/>
            <person name="Morin E."/>
            <person name="Murat C."/>
            <person name="Nagy L.G."/>
            <person name="Nolan M."/>
            <person name="Ohm R.A."/>
            <person name="Patyshakuliyeva A."/>
            <person name="Rokas A."/>
            <person name="Ruiz-Duenas F.J."/>
            <person name="Sabat G."/>
            <person name="Salamov A."/>
            <person name="Samejima M."/>
            <person name="Schmutz J."/>
            <person name="Slot J.C."/>
            <person name="St John F."/>
            <person name="Stenlid J."/>
            <person name="Sun H."/>
            <person name="Sun S."/>
            <person name="Syed K."/>
            <person name="Tsang A."/>
            <person name="Wiebenga A."/>
            <person name="Young D."/>
            <person name="Pisabarro A."/>
            <person name="Eastwood D.C."/>
            <person name="Martin F."/>
            <person name="Cullen D."/>
            <person name="Grigoriev I.V."/>
            <person name="Hibbett D.S."/>
        </authorList>
    </citation>
    <scope>NUCLEOTIDE SEQUENCE [LARGE SCALE GENOMIC DNA]</scope>
    <source>
        <strain evidence="10 11">ATCC 11539</strain>
    </source>
</reference>
<dbReference type="PROSITE" id="PS00217">
    <property type="entry name" value="SUGAR_TRANSPORT_2"/>
    <property type="match status" value="1"/>
</dbReference>
<dbReference type="GeneID" id="19302233"/>
<dbReference type="InterPro" id="IPR020846">
    <property type="entry name" value="MFS_dom"/>
</dbReference>
<dbReference type="KEGG" id="gtr:GLOTRDRAFT_131138"/>
<dbReference type="GO" id="GO:0005351">
    <property type="term" value="F:carbohydrate:proton symporter activity"/>
    <property type="evidence" value="ECO:0007669"/>
    <property type="project" value="TreeGrafter"/>
</dbReference>
<comment type="similarity">
    <text evidence="2">Belongs to the major facilitator superfamily. Sugar transporter (TC 2.A.1.1) family.</text>
</comment>
<dbReference type="GO" id="GO:0016020">
    <property type="term" value="C:membrane"/>
    <property type="evidence" value="ECO:0007669"/>
    <property type="project" value="UniProtKB-SubCell"/>
</dbReference>
<dbReference type="PRINTS" id="PR00171">
    <property type="entry name" value="SUGRTRNSPORT"/>
</dbReference>
<dbReference type="InterPro" id="IPR005829">
    <property type="entry name" value="Sugar_transporter_CS"/>
</dbReference>
<keyword evidence="4 8" id="KW-0812">Transmembrane</keyword>
<feature type="transmembrane region" description="Helical" evidence="8">
    <location>
        <begin position="418"/>
        <end position="436"/>
    </location>
</feature>
<dbReference type="PROSITE" id="PS50850">
    <property type="entry name" value="MFS"/>
    <property type="match status" value="1"/>
</dbReference>
<dbReference type="InterPro" id="IPR003663">
    <property type="entry name" value="Sugar/inositol_transpt"/>
</dbReference>
<gene>
    <name evidence="10" type="ORF">GLOTRDRAFT_131138</name>
</gene>
<evidence type="ECO:0000256" key="5">
    <source>
        <dbReference type="ARBA" id="ARBA00022989"/>
    </source>
</evidence>
<dbReference type="eggNOG" id="KOG0254">
    <property type="taxonomic scope" value="Eukaryota"/>
</dbReference>
<feature type="domain" description="Major facilitator superfamily (MFS) profile" evidence="9">
    <location>
        <begin position="28"/>
        <end position="440"/>
    </location>
</feature>
<dbReference type="PANTHER" id="PTHR48022:SF28">
    <property type="entry name" value="MAJOR FACILITATOR SUPERFAMILY (MFS) PROFILE DOMAIN-CONTAINING PROTEIN-RELATED"/>
    <property type="match status" value="1"/>
</dbReference>
<dbReference type="EMBL" id="KB469305">
    <property type="protein sequence ID" value="EPQ53806.1"/>
    <property type="molecule type" value="Genomic_DNA"/>
</dbReference>
<dbReference type="InterPro" id="IPR005828">
    <property type="entry name" value="MFS_sugar_transport-like"/>
</dbReference>
<evidence type="ECO:0000256" key="6">
    <source>
        <dbReference type="ARBA" id="ARBA00023136"/>
    </source>
</evidence>
<dbReference type="InterPro" id="IPR036259">
    <property type="entry name" value="MFS_trans_sf"/>
</dbReference>
<dbReference type="OMA" id="THINEFP"/>
<proteinExistence type="inferred from homology"/>
<sequence>MVGTIAAMPNPPVEAYLGLRGRPLVYAITFACSLGFLLFGYDNGVFSGLTTDPTFLAQLSNPNSTLLGFIVAVYELGCLLGALVCACWGEKFGRKTICSAGSTVLILGTIVQATSYGRVQMIVGRVVTGVGMGFITSAVPIYQAETTVAHSRGRMIAVQLSTLIVGIVIAYWIDYGMSLRPSSIQWRFPIAFQIVFALGLIAMCNVLPESPRWLSAHGRSEEALQVLSSLRNALPTSQLVSAEFQDIQNAVALEAAATGSWKDVFSHGGIMCWQRTMIACTVQSIQQLTGTNMIVYYAPYFFFLVMSFLPWVLLDKVGRRRLFIFGGFGLGSCMLISAILIKLGGRNNGIGAVVMLYIYQGFFTVSWMSNMWCYPSEILPVRTRQRGGALSVVFQWITTFLVVEITPPAISNIGWRTYIIFAVFNFANIFISWYWFPETAGRTLESIDYLFADSNSVREVVLKSIRLRDEGRDAARQSEEESEPGKTADVVEKVLDA</sequence>
<dbReference type="SUPFAM" id="SSF103473">
    <property type="entry name" value="MFS general substrate transporter"/>
    <property type="match status" value="1"/>
</dbReference>
<feature type="transmembrane region" description="Helical" evidence="8">
    <location>
        <begin position="185"/>
        <end position="207"/>
    </location>
</feature>
<keyword evidence="3" id="KW-0813">Transport</keyword>
<evidence type="ECO:0000256" key="2">
    <source>
        <dbReference type="ARBA" id="ARBA00010992"/>
    </source>
</evidence>
<dbReference type="HOGENOM" id="CLU_001265_30_3_1"/>
<accession>S7Q1G2</accession>
<dbReference type="RefSeq" id="XP_007868089.1">
    <property type="nucleotide sequence ID" value="XM_007869898.1"/>
</dbReference>
<dbReference type="PANTHER" id="PTHR48022">
    <property type="entry name" value="PLASTIDIC GLUCOSE TRANSPORTER 4"/>
    <property type="match status" value="1"/>
</dbReference>
<dbReference type="Proteomes" id="UP000030669">
    <property type="component" value="Unassembled WGS sequence"/>
</dbReference>
<dbReference type="Pfam" id="PF00083">
    <property type="entry name" value="Sugar_tr"/>
    <property type="match status" value="2"/>
</dbReference>
<feature type="transmembrane region" description="Helical" evidence="8">
    <location>
        <begin position="154"/>
        <end position="173"/>
    </location>
</feature>
<evidence type="ECO:0000256" key="3">
    <source>
        <dbReference type="ARBA" id="ARBA00022448"/>
    </source>
</evidence>
<keyword evidence="6 8" id="KW-0472">Membrane</keyword>
<dbReference type="InterPro" id="IPR050360">
    <property type="entry name" value="MFS_Sugar_Transporters"/>
</dbReference>
<feature type="transmembrane region" description="Helical" evidence="8">
    <location>
        <begin position="122"/>
        <end position="142"/>
    </location>
</feature>
<dbReference type="OrthoDB" id="2544694at2759"/>
<evidence type="ECO:0000259" key="9">
    <source>
        <dbReference type="PROSITE" id="PS50850"/>
    </source>
</evidence>
<evidence type="ECO:0000313" key="11">
    <source>
        <dbReference type="Proteomes" id="UP000030669"/>
    </source>
</evidence>
<keyword evidence="10" id="KW-0762">Sugar transport</keyword>
<feature type="transmembrane region" description="Helical" evidence="8">
    <location>
        <begin position="388"/>
        <end position="406"/>
    </location>
</feature>
<feature type="transmembrane region" description="Helical" evidence="8">
    <location>
        <begin position="24"/>
        <end position="46"/>
    </location>
</feature>